<name>A0A6J5KTG9_9CAUD</name>
<organism evidence="1">
    <name type="scientific">uncultured Caudovirales phage</name>
    <dbReference type="NCBI Taxonomy" id="2100421"/>
    <lineage>
        <taxon>Viruses</taxon>
        <taxon>Duplodnaviria</taxon>
        <taxon>Heunggongvirae</taxon>
        <taxon>Uroviricota</taxon>
        <taxon>Caudoviricetes</taxon>
        <taxon>Peduoviridae</taxon>
        <taxon>Maltschvirus</taxon>
        <taxon>Maltschvirus maltsch</taxon>
    </lineage>
</organism>
<sequence length="66" mass="7559">MNTGVYLVAEGSSITINNNKQWYSYTVKDKILFEANSIANTNIDTTVFRKANSSFYIKNIDLILYK</sequence>
<gene>
    <name evidence="1" type="ORF">UFOVP49_50</name>
</gene>
<dbReference type="EMBL" id="LR796178">
    <property type="protein sequence ID" value="CAB4124187.1"/>
    <property type="molecule type" value="Genomic_DNA"/>
</dbReference>
<protein>
    <submittedName>
        <fullName evidence="1">Uncharacterized protein</fullName>
    </submittedName>
</protein>
<accession>A0A6J5KTG9</accession>
<reference evidence="1" key="1">
    <citation type="submission" date="2020-04" db="EMBL/GenBank/DDBJ databases">
        <authorList>
            <person name="Chiriac C."/>
            <person name="Salcher M."/>
            <person name="Ghai R."/>
            <person name="Kavagutti S V."/>
        </authorList>
    </citation>
    <scope>NUCLEOTIDE SEQUENCE</scope>
</reference>
<proteinExistence type="predicted"/>
<evidence type="ECO:0000313" key="1">
    <source>
        <dbReference type="EMBL" id="CAB4124187.1"/>
    </source>
</evidence>